<keyword evidence="3" id="KW-1185">Reference proteome</keyword>
<dbReference type="Proteomes" id="UP000500857">
    <property type="component" value="Chromosome"/>
</dbReference>
<accession>A0A6H1TTF6</accession>
<evidence type="ECO:0000313" key="3">
    <source>
        <dbReference type="Proteomes" id="UP000500857"/>
    </source>
</evidence>
<dbReference type="InterPro" id="IPR003848">
    <property type="entry name" value="DUF218"/>
</dbReference>
<dbReference type="AlphaFoldDB" id="A0A6H1TTF6"/>
<dbReference type="KEGG" id="oxy:HCG48_03300"/>
<dbReference type="EMBL" id="CP051167">
    <property type="protein sequence ID" value="QIZ69725.1"/>
    <property type="molecule type" value="Genomic_DNA"/>
</dbReference>
<proteinExistence type="predicted"/>
<gene>
    <name evidence="2" type="ORF">HCG48_03300</name>
</gene>
<dbReference type="RefSeq" id="WP_168567882.1">
    <property type="nucleotide sequence ID" value="NZ_CP051167.1"/>
</dbReference>
<feature type="domain" description="DUF218" evidence="1">
    <location>
        <begin position="59"/>
        <end position="162"/>
    </location>
</feature>
<sequence>MLVKIGQKAVCKKRDDRRRSRRCHAKRRSCLWLSLFLFVLLLSGFAYKQYRTAFDRPKALLVLGGDTEREEFAANFARSHPDLDIWVSSGSNPEYAQWVFDRAGIEPHRLHLDYQAVDTVTNFTTLVGEFQAQGIDSVYLITSDDHMLRAKVIGEIVLGSRGITYKAIAVPSGREAEPVEKSIRDGLRAILWVTTGRTGASLGQLKSGGGDRR</sequence>
<reference evidence="2 3" key="1">
    <citation type="submission" date="2020-04" db="EMBL/GenBank/DDBJ databases">
        <authorList>
            <person name="Basu S."/>
            <person name="Maruthanayagam V."/>
            <person name="Chakraborty S."/>
            <person name="Pramanik A."/>
            <person name="Mukherjee J."/>
            <person name="Brink B."/>
        </authorList>
    </citation>
    <scope>NUCLEOTIDE SEQUENCE [LARGE SCALE GENOMIC DNA]</scope>
    <source>
        <strain evidence="2 3">AP17</strain>
    </source>
</reference>
<organism evidence="2 3">
    <name type="scientific">Oxynema aestuarii AP17</name>
    <dbReference type="NCBI Taxonomy" id="2064643"/>
    <lineage>
        <taxon>Bacteria</taxon>
        <taxon>Bacillati</taxon>
        <taxon>Cyanobacteriota</taxon>
        <taxon>Cyanophyceae</taxon>
        <taxon>Oscillatoriophycideae</taxon>
        <taxon>Oscillatoriales</taxon>
        <taxon>Oscillatoriaceae</taxon>
        <taxon>Oxynema</taxon>
        <taxon>Oxynema aestuarii</taxon>
    </lineage>
</organism>
<evidence type="ECO:0000259" key="1">
    <source>
        <dbReference type="Pfam" id="PF02698"/>
    </source>
</evidence>
<dbReference type="CDD" id="cd06259">
    <property type="entry name" value="YdcF-like"/>
    <property type="match status" value="1"/>
</dbReference>
<protein>
    <submittedName>
        <fullName evidence="2">YdcF family protein</fullName>
    </submittedName>
</protein>
<name>A0A6H1TTF6_9CYAN</name>
<dbReference type="Pfam" id="PF02698">
    <property type="entry name" value="DUF218"/>
    <property type="match status" value="1"/>
</dbReference>
<evidence type="ECO:0000313" key="2">
    <source>
        <dbReference type="EMBL" id="QIZ69725.1"/>
    </source>
</evidence>